<dbReference type="GO" id="GO:0051539">
    <property type="term" value="F:4 iron, 4 sulfur cluster binding"/>
    <property type="evidence" value="ECO:0007669"/>
    <property type="project" value="UniProtKB-UniRule"/>
</dbReference>
<dbReference type="EC" id="3.2.2.31" evidence="3 15"/>
<evidence type="ECO:0000256" key="14">
    <source>
        <dbReference type="ARBA" id="ARBA00058550"/>
    </source>
</evidence>
<dbReference type="PROSITE" id="PS00764">
    <property type="entry name" value="ENDONUCLEASE_III_1"/>
    <property type="match status" value="1"/>
</dbReference>
<dbReference type="GO" id="GO:0000701">
    <property type="term" value="F:purine-specific mismatch base pair DNA N-glycosylase activity"/>
    <property type="evidence" value="ECO:0007669"/>
    <property type="project" value="UniProtKB-EC"/>
</dbReference>
<dbReference type="GO" id="GO:0046872">
    <property type="term" value="F:metal ion binding"/>
    <property type="evidence" value="ECO:0007669"/>
    <property type="project" value="UniProtKB-UniRule"/>
</dbReference>
<evidence type="ECO:0000259" key="16">
    <source>
        <dbReference type="SMART" id="SM00478"/>
    </source>
</evidence>
<dbReference type="FunFam" id="1.10.340.30:FF:000010">
    <property type="entry name" value="Adenine DNA glycosylase"/>
    <property type="match status" value="1"/>
</dbReference>
<dbReference type="FunFam" id="1.10.1670.10:FF:000002">
    <property type="entry name" value="Adenine DNA glycosylase"/>
    <property type="match status" value="1"/>
</dbReference>
<keyword evidence="6" id="KW-0479">Metal-binding</keyword>
<dbReference type="Gene3D" id="1.10.340.30">
    <property type="entry name" value="Hypothetical protein, domain 2"/>
    <property type="match status" value="1"/>
</dbReference>
<dbReference type="GO" id="GO:0032357">
    <property type="term" value="F:oxidized purine DNA binding"/>
    <property type="evidence" value="ECO:0007669"/>
    <property type="project" value="TreeGrafter"/>
</dbReference>
<evidence type="ECO:0000256" key="10">
    <source>
        <dbReference type="ARBA" id="ARBA00023014"/>
    </source>
</evidence>
<evidence type="ECO:0000256" key="15">
    <source>
        <dbReference type="RuleBase" id="RU365096"/>
    </source>
</evidence>
<evidence type="ECO:0000256" key="5">
    <source>
        <dbReference type="ARBA" id="ARBA00022485"/>
    </source>
</evidence>
<dbReference type="InterPro" id="IPR003651">
    <property type="entry name" value="Endonuclease3_FeS-loop_motif"/>
</dbReference>
<dbReference type="CDD" id="cd03431">
    <property type="entry name" value="NUDIX_DNA_Glycosylase_C-MutY"/>
    <property type="match status" value="1"/>
</dbReference>
<dbReference type="Gene3D" id="1.10.1670.10">
    <property type="entry name" value="Helix-hairpin-Helix base-excision DNA repair enzymes (C-terminal)"/>
    <property type="match status" value="1"/>
</dbReference>
<dbReference type="GO" id="GO:0034039">
    <property type="term" value="F:8-oxo-7,8-dihydroguanine DNA N-glycosylase activity"/>
    <property type="evidence" value="ECO:0007669"/>
    <property type="project" value="TreeGrafter"/>
</dbReference>
<keyword evidence="5" id="KW-0004">4Fe-4S</keyword>
<dbReference type="GO" id="GO:0035485">
    <property type="term" value="F:adenine/guanine mispair binding"/>
    <property type="evidence" value="ECO:0007669"/>
    <property type="project" value="TreeGrafter"/>
</dbReference>
<evidence type="ECO:0000256" key="11">
    <source>
        <dbReference type="ARBA" id="ARBA00023125"/>
    </source>
</evidence>
<dbReference type="AlphaFoldDB" id="A0A268RWW3"/>
<evidence type="ECO:0000256" key="12">
    <source>
        <dbReference type="ARBA" id="ARBA00023204"/>
    </source>
</evidence>
<dbReference type="InterPro" id="IPR044298">
    <property type="entry name" value="MIG/MutY"/>
</dbReference>
<comment type="cofactor">
    <cofactor evidence="15">
        <name>[4Fe-4S] cluster</name>
        <dbReference type="ChEBI" id="CHEBI:49883"/>
    </cofactor>
    <text evidence="15">Binds 1 [4Fe-4S] cluster.</text>
</comment>
<dbReference type="PANTHER" id="PTHR42944:SF1">
    <property type="entry name" value="ADENINE DNA GLYCOSYLASE"/>
    <property type="match status" value="1"/>
</dbReference>
<dbReference type="NCBIfam" id="TIGR01084">
    <property type="entry name" value="mutY"/>
    <property type="match status" value="1"/>
</dbReference>
<name>A0A268RWW3_SHOCL</name>
<accession>A0A268RWW3</accession>
<evidence type="ECO:0000256" key="9">
    <source>
        <dbReference type="ARBA" id="ARBA00023004"/>
    </source>
</evidence>
<comment type="catalytic activity">
    <reaction evidence="1 15">
        <text>Hydrolyzes free adenine bases from 7,8-dihydro-8-oxoguanine:adenine mismatched double-stranded DNA, leaving an apurinic site.</text>
        <dbReference type="EC" id="3.2.2.31"/>
    </reaction>
</comment>
<dbReference type="InterPro" id="IPR003265">
    <property type="entry name" value="HhH-GPD_domain"/>
</dbReference>
<keyword evidence="8" id="KW-0378">Hydrolase</keyword>
<reference evidence="17 18" key="1">
    <citation type="submission" date="2017-07" db="EMBL/GenBank/DDBJ databases">
        <title>Isolation and whole genome analysis of endospore-forming bacteria from heroin.</title>
        <authorList>
            <person name="Kalinowski J."/>
            <person name="Ahrens B."/>
            <person name="Al-Dilaimi A."/>
            <person name="Winkler A."/>
            <person name="Wibberg D."/>
            <person name="Schleenbecker U."/>
            <person name="Ruckert C."/>
            <person name="Wolfel R."/>
            <person name="Grass G."/>
        </authorList>
    </citation>
    <scope>NUCLEOTIDE SEQUENCE [LARGE SCALE GENOMIC DNA]</scope>
    <source>
        <strain evidence="17 18">7523-2</strain>
    </source>
</reference>
<keyword evidence="7 15" id="KW-0227">DNA damage</keyword>
<dbReference type="Pfam" id="PF14815">
    <property type="entry name" value="NUDIX_4"/>
    <property type="match status" value="1"/>
</dbReference>
<evidence type="ECO:0000256" key="1">
    <source>
        <dbReference type="ARBA" id="ARBA00000843"/>
    </source>
</evidence>
<keyword evidence="9 15" id="KW-0408">Iron</keyword>
<dbReference type="InterPro" id="IPR004035">
    <property type="entry name" value="Endouclease-III_FeS-bd_BS"/>
</dbReference>
<evidence type="ECO:0000256" key="6">
    <source>
        <dbReference type="ARBA" id="ARBA00022723"/>
    </source>
</evidence>
<gene>
    <name evidence="17" type="primary">mutY</name>
    <name evidence="17" type="ORF">CHH61_19835</name>
</gene>
<organism evidence="17 18">
    <name type="scientific">Shouchella clausii</name>
    <name type="common">Alkalihalobacillus clausii</name>
    <dbReference type="NCBI Taxonomy" id="79880"/>
    <lineage>
        <taxon>Bacteria</taxon>
        <taxon>Bacillati</taxon>
        <taxon>Bacillota</taxon>
        <taxon>Bacilli</taxon>
        <taxon>Bacillales</taxon>
        <taxon>Bacillaceae</taxon>
        <taxon>Shouchella</taxon>
    </lineage>
</organism>
<dbReference type="CDD" id="cd00056">
    <property type="entry name" value="ENDO3c"/>
    <property type="match status" value="1"/>
</dbReference>
<keyword evidence="11" id="KW-0238">DNA-binding</keyword>
<dbReference type="SMART" id="SM00525">
    <property type="entry name" value="FES"/>
    <property type="match status" value="1"/>
</dbReference>
<comment type="function">
    <text evidence="14">Base excision repair (BER) glycosylase that initiates repair of A:oxoG to C:G by removing the inappropriately paired adenine base from the DNA backbone, generating an abasic site product. 8-oxoguanine (oxoG) is a genotoxic DNA lesion resulting from oxidation of guanine; this residue is misread by replicative DNA polymerases, that insert adenine instead of cytosine opposite the oxidized damaged base. Shows a powerful dicrimination of A versus C, since it does not cleave cytosine in oxoG:C pairs. May also be able to remove adenine from A:G mispairs, although this activity may not be physiologically relevant.</text>
</comment>
<dbReference type="InterPro" id="IPR005760">
    <property type="entry name" value="A/G_AdeGlyc_MutY"/>
</dbReference>
<evidence type="ECO:0000256" key="13">
    <source>
        <dbReference type="ARBA" id="ARBA00023295"/>
    </source>
</evidence>
<protein>
    <recommendedName>
        <fullName evidence="4 15">Adenine DNA glycosylase</fullName>
        <ecNumber evidence="3 15">3.2.2.31</ecNumber>
    </recommendedName>
</protein>
<keyword evidence="10" id="KW-0411">Iron-sulfur</keyword>
<comment type="similarity">
    <text evidence="2 15">Belongs to the Nth/MutY family.</text>
</comment>
<dbReference type="SUPFAM" id="SSF48150">
    <property type="entry name" value="DNA-glycosylase"/>
    <property type="match status" value="1"/>
</dbReference>
<feature type="domain" description="HhH-GPD" evidence="16">
    <location>
        <begin position="71"/>
        <end position="222"/>
    </location>
</feature>
<dbReference type="InterPro" id="IPR011257">
    <property type="entry name" value="DNA_glycosylase"/>
</dbReference>
<evidence type="ECO:0000256" key="3">
    <source>
        <dbReference type="ARBA" id="ARBA00012045"/>
    </source>
</evidence>
<dbReference type="InterPro" id="IPR029119">
    <property type="entry name" value="MutY_C"/>
</dbReference>
<dbReference type="SUPFAM" id="SSF55811">
    <property type="entry name" value="Nudix"/>
    <property type="match status" value="1"/>
</dbReference>
<comment type="function">
    <text evidence="15">Adenine glycosylase active on G-A mispairs.</text>
</comment>
<dbReference type="InterPro" id="IPR023170">
    <property type="entry name" value="HhH_base_excis_C"/>
</dbReference>
<evidence type="ECO:0000256" key="2">
    <source>
        <dbReference type="ARBA" id="ARBA00008343"/>
    </source>
</evidence>
<dbReference type="InterPro" id="IPR015797">
    <property type="entry name" value="NUDIX_hydrolase-like_dom_sf"/>
</dbReference>
<dbReference type="InterPro" id="IPR000445">
    <property type="entry name" value="HhH_motif"/>
</dbReference>
<dbReference type="Gene3D" id="3.90.79.10">
    <property type="entry name" value="Nucleoside Triphosphate Pyrophosphohydrolase"/>
    <property type="match status" value="1"/>
</dbReference>
<dbReference type="GO" id="GO:0006298">
    <property type="term" value="P:mismatch repair"/>
    <property type="evidence" value="ECO:0007669"/>
    <property type="project" value="TreeGrafter"/>
</dbReference>
<dbReference type="SMART" id="SM00478">
    <property type="entry name" value="ENDO3c"/>
    <property type="match status" value="1"/>
</dbReference>
<evidence type="ECO:0000256" key="4">
    <source>
        <dbReference type="ARBA" id="ARBA00022023"/>
    </source>
</evidence>
<evidence type="ECO:0000256" key="7">
    <source>
        <dbReference type="ARBA" id="ARBA00022763"/>
    </source>
</evidence>
<evidence type="ECO:0000256" key="8">
    <source>
        <dbReference type="ARBA" id="ARBA00022801"/>
    </source>
</evidence>
<evidence type="ECO:0000313" key="18">
    <source>
        <dbReference type="Proteomes" id="UP000216133"/>
    </source>
</evidence>
<sequence length="385" mass="44711">MENKRLFIMKAFAFQVKSKGHQVRRVTETYNENISYSDFRRQLIEWYQAHKRELPWRESSDPYHIWVSEIMLQQTRVDTVIPYYEQFMRKFPEMEDLAYAEEEEILKVWEGLGYYSRVRNLQSAVREVVEQYGSVVPDTRKEIEQLKGVGPYTAGAILSIAYAKAEPAVDGNVMRVLSRVFCMEDDIGKPQTRKKHEAILYELIDKSDPSSFNQGLMELGALVCTPTSPGCLLCPVRTQCRAYERGQQERLPIKMKKKKAKSIELESFLLKTEKGELLIEKRPDKGLLAGLWQLPVLEGRFDQGKRQQKLAEKYHIEAEPSAANFQVKHVFSHLIWEIELYVGMANRNGELPANCRIIKVEELEQYAFPVSQQKLLNHCLKEGLL</sequence>
<dbReference type="Pfam" id="PF00633">
    <property type="entry name" value="HHH"/>
    <property type="match status" value="1"/>
</dbReference>
<dbReference type="EMBL" id="NPBS01000119">
    <property type="protein sequence ID" value="PAF24236.1"/>
    <property type="molecule type" value="Genomic_DNA"/>
</dbReference>
<comment type="caution">
    <text evidence="17">The sequence shown here is derived from an EMBL/GenBank/DDBJ whole genome shotgun (WGS) entry which is preliminary data.</text>
</comment>
<keyword evidence="12" id="KW-0234">DNA repair</keyword>
<evidence type="ECO:0000313" key="17">
    <source>
        <dbReference type="EMBL" id="PAF24236.1"/>
    </source>
</evidence>
<dbReference type="Pfam" id="PF00730">
    <property type="entry name" value="HhH-GPD"/>
    <property type="match status" value="1"/>
</dbReference>
<dbReference type="Proteomes" id="UP000216133">
    <property type="component" value="Unassembled WGS sequence"/>
</dbReference>
<proteinExistence type="inferred from homology"/>
<dbReference type="PANTHER" id="PTHR42944">
    <property type="entry name" value="ADENINE DNA GLYCOSYLASE"/>
    <property type="match status" value="1"/>
</dbReference>
<dbReference type="GO" id="GO:0006284">
    <property type="term" value="P:base-excision repair"/>
    <property type="evidence" value="ECO:0007669"/>
    <property type="project" value="UniProtKB-UniRule"/>
</dbReference>
<keyword evidence="13 15" id="KW-0326">Glycosidase</keyword>